<comment type="similarity">
    <text evidence="1">Belongs to the F420H(2)-dependent quinone reductase family.</text>
</comment>
<dbReference type="Gene3D" id="2.30.110.10">
    <property type="entry name" value="Electron Transport, Fmn-binding Protein, Chain A"/>
    <property type="match status" value="1"/>
</dbReference>
<dbReference type="Pfam" id="PF04075">
    <property type="entry name" value="F420H2_quin_red"/>
    <property type="match status" value="1"/>
</dbReference>
<evidence type="ECO:0000256" key="2">
    <source>
        <dbReference type="ARBA" id="ARBA00049106"/>
    </source>
</evidence>
<dbReference type="NCBIfam" id="TIGR00026">
    <property type="entry name" value="hi_GC_TIGR00026"/>
    <property type="match status" value="1"/>
</dbReference>
<sequence length="148" mass="16586">MAAPEQGETIEESPVGWVAEHVRRYVATDGAEGDRYQDYDALLVTTRGRRSGILRRTALYYGRDGGDRIVLVASNGGAAAHPNWYLNLAADPEVEVQVGAERFRGRARTVSGEERSRLFELMTKVFPRYAGYQRDTDREIPVVVIERA</sequence>
<protein>
    <submittedName>
        <fullName evidence="3">Nitroreductase family deazaflavin-dependent oxidoreductase</fullName>
    </submittedName>
</protein>
<keyword evidence="4" id="KW-1185">Reference proteome</keyword>
<dbReference type="PANTHER" id="PTHR39428:SF1">
    <property type="entry name" value="F420H(2)-DEPENDENT QUINONE REDUCTASE RV1261C"/>
    <property type="match status" value="1"/>
</dbReference>
<evidence type="ECO:0000256" key="1">
    <source>
        <dbReference type="ARBA" id="ARBA00008710"/>
    </source>
</evidence>
<comment type="catalytic activity">
    <reaction evidence="2">
        <text>oxidized coenzyme F420-(gamma-L-Glu)(n) + a quinol + H(+) = reduced coenzyme F420-(gamma-L-Glu)(n) + a quinone</text>
        <dbReference type="Rhea" id="RHEA:39663"/>
        <dbReference type="Rhea" id="RHEA-COMP:12939"/>
        <dbReference type="Rhea" id="RHEA-COMP:14378"/>
        <dbReference type="ChEBI" id="CHEBI:15378"/>
        <dbReference type="ChEBI" id="CHEBI:24646"/>
        <dbReference type="ChEBI" id="CHEBI:132124"/>
        <dbReference type="ChEBI" id="CHEBI:133980"/>
        <dbReference type="ChEBI" id="CHEBI:139511"/>
    </reaction>
</comment>
<dbReference type="EMBL" id="JBIRPU010000015">
    <property type="protein sequence ID" value="MFI0795018.1"/>
    <property type="molecule type" value="Genomic_DNA"/>
</dbReference>
<dbReference type="InterPro" id="IPR004378">
    <property type="entry name" value="F420H2_quin_Rdtase"/>
</dbReference>
<dbReference type="RefSeq" id="WP_396681867.1">
    <property type="nucleotide sequence ID" value="NZ_JBIRPU010000015.1"/>
</dbReference>
<evidence type="ECO:0000313" key="3">
    <source>
        <dbReference type="EMBL" id="MFI0795018.1"/>
    </source>
</evidence>
<dbReference type="PANTHER" id="PTHR39428">
    <property type="entry name" value="F420H(2)-DEPENDENT QUINONE REDUCTASE RV1261C"/>
    <property type="match status" value="1"/>
</dbReference>
<evidence type="ECO:0000313" key="4">
    <source>
        <dbReference type="Proteomes" id="UP001611075"/>
    </source>
</evidence>
<dbReference type="InterPro" id="IPR012349">
    <property type="entry name" value="Split_barrel_FMN-bd"/>
</dbReference>
<name>A0ABW7SMV3_9ACTN</name>
<accession>A0ABW7SMV3</accession>
<organism evidence="3 4">
    <name type="scientific">Micromonospora rubida</name>
    <dbReference type="NCBI Taxonomy" id="2697657"/>
    <lineage>
        <taxon>Bacteria</taxon>
        <taxon>Bacillati</taxon>
        <taxon>Actinomycetota</taxon>
        <taxon>Actinomycetes</taxon>
        <taxon>Micromonosporales</taxon>
        <taxon>Micromonosporaceae</taxon>
        <taxon>Micromonospora</taxon>
    </lineage>
</organism>
<proteinExistence type="inferred from homology"/>
<dbReference type="SUPFAM" id="SSF50475">
    <property type="entry name" value="FMN-binding split barrel"/>
    <property type="match status" value="1"/>
</dbReference>
<comment type="caution">
    <text evidence="3">The sequence shown here is derived from an EMBL/GenBank/DDBJ whole genome shotgun (WGS) entry which is preliminary data.</text>
</comment>
<reference evidence="3 4" key="1">
    <citation type="submission" date="2024-10" db="EMBL/GenBank/DDBJ databases">
        <title>The Natural Products Discovery Center: Release of the First 8490 Sequenced Strains for Exploring Actinobacteria Biosynthetic Diversity.</title>
        <authorList>
            <person name="Kalkreuter E."/>
            <person name="Kautsar S.A."/>
            <person name="Yang D."/>
            <person name="Bader C.D."/>
            <person name="Teijaro C.N."/>
            <person name="Fluegel L."/>
            <person name="Davis C.M."/>
            <person name="Simpson J.R."/>
            <person name="Lauterbach L."/>
            <person name="Steele A.D."/>
            <person name="Gui C."/>
            <person name="Meng S."/>
            <person name="Li G."/>
            <person name="Viehrig K."/>
            <person name="Ye F."/>
            <person name="Su P."/>
            <person name="Kiefer A.F."/>
            <person name="Nichols A."/>
            <person name="Cepeda A.J."/>
            <person name="Yan W."/>
            <person name="Fan B."/>
            <person name="Jiang Y."/>
            <person name="Adhikari A."/>
            <person name="Zheng C.-J."/>
            <person name="Schuster L."/>
            <person name="Cowan T.M."/>
            <person name="Smanski M.J."/>
            <person name="Chevrette M.G."/>
            <person name="De Carvalho L.P.S."/>
            <person name="Shen B."/>
        </authorList>
    </citation>
    <scope>NUCLEOTIDE SEQUENCE [LARGE SCALE GENOMIC DNA]</scope>
    <source>
        <strain evidence="3 4">NPDC021253</strain>
    </source>
</reference>
<dbReference type="Proteomes" id="UP001611075">
    <property type="component" value="Unassembled WGS sequence"/>
</dbReference>
<gene>
    <name evidence="3" type="ORF">ACH4OY_20380</name>
</gene>